<dbReference type="Proteomes" id="UP001292094">
    <property type="component" value="Unassembled WGS sequence"/>
</dbReference>
<organism evidence="2 3">
    <name type="scientific">Petrolisthes manimaculis</name>
    <dbReference type="NCBI Taxonomy" id="1843537"/>
    <lineage>
        <taxon>Eukaryota</taxon>
        <taxon>Metazoa</taxon>
        <taxon>Ecdysozoa</taxon>
        <taxon>Arthropoda</taxon>
        <taxon>Crustacea</taxon>
        <taxon>Multicrustacea</taxon>
        <taxon>Malacostraca</taxon>
        <taxon>Eumalacostraca</taxon>
        <taxon>Eucarida</taxon>
        <taxon>Decapoda</taxon>
        <taxon>Pleocyemata</taxon>
        <taxon>Anomura</taxon>
        <taxon>Galatheoidea</taxon>
        <taxon>Porcellanidae</taxon>
        <taxon>Petrolisthes</taxon>
    </lineage>
</organism>
<reference evidence="2" key="1">
    <citation type="submission" date="2023-11" db="EMBL/GenBank/DDBJ databases">
        <title>Genome assemblies of two species of porcelain crab, Petrolisthes cinctipes and Petrolisthes manimaculis (Anomura: Porcellanidae).</title>
        <authorList>
            <person name="Angst P."/>
        </authorList>
    </citation>
    <scope>NUCLEOTIDE SEQUENCE</scope>
    <source>
        <strain evidence="2">PB745_02</strain>
        <tissue evidence="2">Gill</tissue>
    </source>
</reference>
<feature type="compositionally biased region" description="Pro residues" evidence="1">
    <location>
        <begin position="52"/>
        <end position="61"/>
    </location>
</feature>
<evidence type="ECO:0000313" key="3">
    <source>
        <dbReference type="Proteomes" id="UP001292094"/>
    </source>
</evidence>
<evidence type="ECO:0000256" key="1">
    <source>
        <dbReference type="SAM" id="MobiDB-lite"/>
    </source>
</evidence>
<dbReference type="EMBL" id="JAWZYT010000485">
    <property type="protein sequence ID" value="KAK4322944.1"/>
    <property type="molecule type" value="Genomic_DNA"/>
</dbReference>
<comment type="caution">
    <text evidence="2">The sequence shown here is derived from an EMBL/GenBank/DDBJ whole genome shotgun (WGS) entry which is preliminary data.</text>
</comment>
<feature type="region of interest" description="Disordered" evidence="1">
    <location>
        <begin position="83"/>
        <end position="107"/>
    </location>
</feature>
<name>A0AAE1QA12_9EUCA</name>
<keyword evidence="3" id="KW-1185">Reference proteome</keyword>
<sequence length="131" mass="14822">MATNQRRSNYLPRTGRYTQPTNQPEGLRCWRSDWECGPLQPHPPQLLQTQPSPQPRAPMYPSPNKQMERVGRHLKCMHSGFKQDEDASRQVGVQGGGSMPGLGGAGGRLRRLSNEGAQREALLKRLIFWFL</sequence>
<accession>A0AAE1QA12</accession>
<feature type="region of interest" description="Disordered" evidence="1">
    <location>
        <begin position="40"/>
        <end position="65"/>
    </location>
</feature>
<protein>
    <submittedName>
        <fullName evidence="2">Uncharacterized protein</fullName>
    </submittedName>
</protein>
<dbReference type="AlphaFoldDB" id="A0AAE1QA12"/>
<feature type="region of interest" description="Disordered" evidence="1">
    <location>
        <begin position="1"/>
        <end position="25"/>
    </location>
</feature>
<feature type="compositionally biased region" description="Gly residues" evidence="1">
    <location>
        <begin position="93"/>
        <end position="107"/>
    </location>
</feature>
<gene>
    <name evidence="2" type="ORF">Pmani_006342</name>
</gene>
<proteinExistence type="predicted"/>
<evidence type="ECO:0000313" key="2">
    <source>
        <dbReference type="EMBL" id="KAK4322944.1"/>
    </source>
</evidence>